<dbReference type="Proteomes" id="UP000754750">
    <property type="component" value="Unassembled WGS sequence"/>
</dbReference>
<comment type="caution">
    <text evidence="3">The sequence shown here is derived from an EMBL/GenBank/DDBJ whole genome shotgun (WGS) entry which is preliminary data.</text>
</comment>
<keyword evidence="2" id="KW-0472">Membrane</keyword>
<sequence>MPDDSGLQRGGLFEFMRVLKAKKEKKSFLLRFAILVFAVYAAVALVNQQMQISEKKRQLADLKQQIKIQEIKNEDLKHSLSSGSGVSDEYIERVVREGLDYAKPGERVFVNIAGN</sequence>
<dbReference type="Pfam" id="PF04977">
    <property type="entry name" value="DivIC"/>
    <property type="match status" value="1"/>
</dbReference>
<accession>A0A928KZ68</accession>
<protein>
    <submittedName>
        <fullName evidence="3">Septum formation initiator family protein</fullName>
    </submittedName>
</protein>
<feature type="transmembrane region" description="Helical" evidence="2">
    <location>
        <begin position="28"/>
        <end position="47"/>
    </location>
</feature>
<evidence type="ECO:0000313" key="4">
    <source>
        <dbReference type="Proteomes" id="UP000754750"/>
    </source>
</evidence>
<gene>
    <name evidence="3" type="ORF">E7512_11255</name>
</gene>
<reference evidence="3" key="1">
    <citation type="submission" date="2019-04" db="EMBL/GenBank/DDBJ databases">
        <title>Evolution of Biomass-Degrading Anaerobic Consortia Revealed by Metagenomics.</title>
        <authorList>
            <person name="Peng X."/>
        </authorList>
    </citation>
    <scope>NUCLEOTIDE SEQUENCE</scope>
    <source>
        <strain evidence="3">SIG551</strain>
    </source>
</reference>
<feature type="coiled-coil region" evidence="1">
    <location>
        <begin position="45"/>
        <end position="79"/>
    </location>
</feature>
<evidence type="ECO:0000313" key="3">
    <source>
        <dbReference type="EMBL" id="MBE6834132.1"/>
    </source>
</evidence>
<evidence type="ECO:0000256" key="2">
    <source>
        <dbReference type="SAM" id="Phobius"/>
    </source>
</evidence>
<organism evidence="3 4">
    <name type="scientific">Faecalispora sporosphaeroides</name>
    <dbReference type="NCBI Taxonomy" id="1549"/>
    <lineage>
        <taxon>Bacteria</taxon>
        <taxon>Bacillati</taxon>
        <taxon>Bacillota</taxon>
        <taxon>Clostridia</taxon>
        <taxon>Eubacteriales</taxon>
        <taxon>Oscillospiraceae</taxon>
        <taxon>Faecalispora</taxon>
    </lineage>
</organism>
<dbReference type="AlphaFoldDB" id="A0A928KZ68"/>
<proteinExistence type="predicted"/>
<dbReference type="InterPro" id="IPR007060">
    <property type="entry name" value="FtsL/DivIC"/>
</dbReference>
<evidence type="ECO:0000256" key="1">
    <source>
        <dbReference type="SAM" id="Coils"/>
    </source>
</evidence>
<keyword evidence="1" id="KW-0175">Coiled coil</keyword>
<keyword evidence="2" id="KW-0812">Transmembrane</keyword>
<name>A0A928KZ68_9FIRM</name>
<keyword evidence="2" id="KW-1133">Transmembrane helix</keyword>
<dbReference type="EMBL" id="SVNY01000005">
    <property type="protein sequence ID" value="MBE6834132.1"/>
    <property type="molecule type" value="Genomic_DNA"/>
</dbReference>